<dbReference type="PANTHER" id="PTHR23309">
    <property type="entry name" value="3-HYDROXYACYL-COA DEHYROGENASE"/>
    <property type="match status" value="1"/>
</dbReference>
<dbReference type="SUPFAM" id="SSF51735">
    <property type="entry name" value="NAD(P)-binding Rossmann-fold domains"/>
    <property type="match status" value="1"/>
</dbReference>
<reference evidence="5 6" key="1">
    <citation type="submission" date="2017-02" db="EMBL/GenBank/DDBJ databases">
        <title>Paraburkholderia sophoroidis sp. nov. and Paraburkholderia steynii sp. nov. rhizobial symbionts of the fynbos legume Hypocalyptus sophoroides.</title>
        <authorList>
            <person name="Steenkamp E.T."/>
            <person name="Beukes C.W."/>
            <person name="Van Zyl E."/>
            <person name="Avontuur J."/>
            <person name="Chan W.Y."/>
            <person name="Hassen A."/>
            <person name="Palmer M."/>
            <person name="Mthombeni L."/>
            <person name="Phalane F."/>
            <person name="Sereme K."/>
            <person name="Venter S.N."/>
        </authorList>
    </citation>
    <scope>NUCLEOTIDE SEQUENCE [LARGE SCALE GENOMIC DNA]</scope>
    <source>
        <strain evidence="5 6">HC1.1ba</strain>
    </source>
</reference>
<keyword evidence="1" id="KW-0413">Isomerase</keyword>
<evidence type="ECO:0000256" key="3">
    <source>
        <dbReference type="ARBA" id="ARBA00023268"/>
    </source>
</evidence>
<accession>A0A4R0WU61</accession>
<dbReference type="AlphaFoldDB" id="A0A4R0WU61"/>
<evidence type="ECO:0000256" key="1">
    <source>
        <dbReference type="ARBA" id="ARBA00023235"/>
    </source>
</evidence>
<sequence>ERAASKIPDVPADTPARKIAKVAVIGAGLMGIGIGMSFLNAGLPVTLLETNADVLARGVETIRRRYEDTAKRASLSRDQIADACRCSPRRCPTTTSKAPTL</sequence>
<comment type="caution">
    <text evidence="5">The sequence shown here is derived from an EMBL/GenBank/DDBJ whole genome shotgun (WGS) entry which is preliminary data.</text>
</comment>
<dbReference type="Proteomes" id="UP000294200">
    <property type="component" value="Unassembled WGS sequence"/>
</dbReference>
<dbReference type="GO" id="GO:0070403">
    <property type="term" value="F:NAD+ binding"/>
    <property type="evidence" value="ECO:0007669"/>
    <property type="project" value="InterPro"/>
</dbReference>
<feature type="non-terminal residue" evidence="5">
    <location>
        <position position="1"/>
    </location>
</feature>
<evidence type="ECO:0000313" key="5">
    <source>
        <dbReference type="EMBL" id="TCF98199.1"/>
    </source>
</evidence>
<dbReference type="PANTHER" id="PTHR23309:SF49">
    <property type="entry name" value="PEROXISOMAL BIFUNCTIONAL ENZYME"/>
    <property type="match status" value="1"/>
</dbReference>
<dbReference type="EMBL" id="MWML01001158">
    <property type="protein sequence ID" value="TCF98199.1"/>
    <property type="molecule type" value="Genomic_DNA"/>
</dbReference>
<keyword evidence="2" id="KW-0456">Lyase</keyword>
<dbReference type="Gene3D" id="3.40.50.720">
    <property type="entry name" value="NAD(P)-binding Rossmann-like Domain"/>
    <property type="match status" value="1"/>
</dbReference>
<dbReference type="InterPro" id="IPR006176">
    <property type="entry name" value="3-OHacyl-CoA_DH_NAD-bd"/>
</dbReference>
<feature type="domain" description="3-hydroxyacyl-CoA dehydrogenase NAD binding" evidence="4">
    <location>
        <begin position="21"/>
        <end position="83"/>
    </location>
</feature>
<organism evidence="5 6">
    <name type="scientific">Paraburkholderia steynii</name>
    <dbReference type="NCBI Taxonomy" id="1245441"/>
    <lineage>
        <taxon>Bacteria</taxon>
        <taxon>Pseudomonadati</taxon>
        <taxon>Pseudomonadota</taxon>
        <taxon>Betaproteobacteria</taxon>
        <taxon>Burkholderiales</taxon>
        <taxon>Burkholderiaceae</taxon>
        <taxon>Paraburkholderia</taxon>
    </lineage>
</organism>
<dbReference type="GO" id="GO:0016853">
    <property type="term" value="F:isomerase activity"/>
    <property type="evidence" value="ECO:0007669"/>
    <property type="project" value="UniProtKB-KW"/>
</dbReference>
<protein>
    <recommendedName>
        <fullName evidence="4">3-hydroxyacyl-CoA dehydrogenase NAD binding domain-containing protein</fullName>
    </recommendedName>
</protein>
<gene>
    <name evidence="5" type="ORF">BZM27_55205</name>
</gene>
<dbReference type="Pfam" id="PF02737">
    <property type="entry name" value="3HCDH_N"/>
    <property type="match status" value="1"/>
</dbReference>
<dbReference type="InterPro" id="IPR036291">
    <property type="entry name" value="NAD(P)-bd_dom_sf"/>
</dbReference>
<keyword evidence="3" id="KW-0511">Multifunctional enzyme</keyword>
<keyword evidence="6" id="KW-1185">Reference proteome</keyword>
<proteinExistence type="predicted"/>
<name>A0A4R0WU61_9BURK</name>
<dbReference type="GO" id="GO:0016829">
    <property type="term" value="F:lyase activity"/>
    <property type="evidence" value="ECO:0007669"/>
    <property type="project" value="UniProtKB-KW"/>
</dbReference>
<evidence type="ECO:0000313" key="6">
    <source>
        <dbReference type="Proteomes" id="UP000294200"/>
    </source>
</evidence>
<dbReference type="GO" id="GO:0006635">
    <property type="term" value="P:fatty acid beta-oxidation"/>
    <property type="evidence" value="ECO:0007669"/>
    <property type="project" value="TreeGrafter"/>
</dbReference>
<evidence type="ECO:0000256" key="2">
    <source>
        <dbReference type="ARBA" id="ARBA00023239"/>
    </source>
</evidence>
<evidence type="ECO:0000259" key="4">
    <source>
        <dbReference type="Pfam" id="PF02737"/>
    </source>
</evidence>
<dbReference type="GO" id="GO:0003857">
    <property type="term" value="F:(3S)-3-hydroxyacyl-CoA dehydrogenase (NAD+) activity"/>
    <property type="evidence" value="ECO:0007669"/>
    <property type="project" value="TreeGrafter"/>
</dbReference>